<accession>A0A9X1N9I4</accession>
<keyword evidence="3" id="KW-1185">Reference proteome</keyword>
<name>A0A9X1N9I4_9ACTN</name>
<evidence type="ECO:0000259" key="1">
    <source>
        <dbReference type="Pfam" id="PF19054"/>
    </source>
</evidence>
<feature type="domain" description="DUF5753" evidence="1">
    <location>
        <begin position="103"/>
        <end position="260"/>
    </location>
</feature>
<dbReference type="GO" id="GO:0003677">
    <property type="term" value="F:DNA binding"/>
    <property type="evidence" value="ECO:0007669"/>
    <property type="project" value="InterPro"/>
</dbReference>
<evidence type="ECO:0000313" key="2">
    <source>
        <dbReference type="EMBL" id="MCD5311042.1"/>
    </source>
</evidence>
<dbReference type="SUPFAM" id="SSF47413">
    <property type="entry name" value="lambda repressor-like DNA-binding domains"/>
    <property type="match status" value="1"/>
</dbReference>
<dbReference type="InterPro" id="IPR043917">
    <property type="entry name" value="DUF5753"/>
</dbReference>
<protein>
    <submittedName>
        <fullName evidence="2">Helix-turn-helix domain-containing protein</fullName>
    </submittedName>
</protein>
<dbReference type="InterPro" id="IPR010982">
    <property type="entry name" value="Lambda_DNA-bd_dom_sf"/>
</dbReference>
<proteinExistence type="predicted"/>
<reference evidence="2" key="1">
    <citation type="submission" date="2021-11" db="EMBL/GenBank/DDBJ databases">
        <title>Streptomyces corallinus and Kineosporia corallina sp. nov., two new coral-derived marine actinobacteria.</title>
        <authorList>
            <person name="Buangrab K."/>
            <person name="Sutthacheep M."/>
            <person name="Yeemin T."/>
            <person name="Harunari E."/>
            <person name="Igarashi Y."/>
            <person name="Sripreechasak P."/>
            <person name="Kanchanasin P."/>
            <person name="Tanasupawat S."/>
            <person name="Phongsopitanun W."/>
        </authorList>
    </citation>
    <scope>NUCLEOTIDE SEQUENCE</scope>
    <source>
        <strain evidence="2">JCM 31032</strain>
    </source>
</reference>
<evidence type="ECO:0000313" key="3">
    <source>
        <dbReference type="Proteomes" id="UP001138997"/>
    </source>
</evidence>
<sequence length="273" mass="31263">MPRSTFERGKSNTTFVGRRIGAQLKRLREEAGVDMPDLDRSGFMSRQTLWRLESGQGPYSEVKVRALCGRYGAEPDQMYKLLEMTERWRENSFHEPYGTRFGLYLETEQEAREIVAVHETVINGLLQTRDYHRGLCELIPPLTNADREIELRAQRQSLFFERDDASLTVVMDESALTQRVGSSSVMAEQIRHLRRIASLPNVDIRFIPSNKAHQAMIYGAFTLMKIDDTETVIYMESFNGSNWVSDARIVERYKRVADSIIAAGTTDIREGTA</sequence>
<dbReference type="Proteomes" id="UP001138997">
    <property type="component" value="Unassembled WGS sequence"/>
</dbReference>
<comment type="caution">
    <text evidence="2">The sequence shown here is derived from an EMBL/GenBank/DDBJ whole genome shotgun (WGS) entry which is preliminary data.</text>
</comment>
<dbReference type="InterPro" id="IPR001387">
    <property type="entry name" value="Cro/C1-type_HTH"/>
</dbReference>
<dbReference type="EMBL" id="JAJOMB010000004">
    <property type="protein sequence ID" value="MCD5311042.1"/>
    <property type="molecule type" value="Genomic_DNA"/>
</dbReference>
<organism evidence="2 3">
    <name type="scientific">Kineosporia babensis</name>
    <dbReference type="NCBI Taxonomy" id="499548"/>
    <lineage>
        <taxon>Bacteria</taxon>
        <taxon>Bacillati</taxon>
        <taxon>Actinomycetota</taxon>
        <taxon>Actinomycetes</taxon>
        <taxon>Kineosporiales</taxon>
        <taxon>Kineosporiaceae</taxon>
        <taxon>Kineosporia</taxon>
    </lineage>
</organism>
<dbReference type="Gene3D" id="1.10.260.40">
    <property type="entry name" value="lambda repressor-like DNA-binding domains"/>
    <property type="match status" value="1"/>
</dbReference>
<dbReference type="Pfam" id="PF19054">
    <property type="entry name" value="DUF5753"/>
    <property type="match status" value="1"/>
</dbReference>
<dbReference type="AlphaFoldDB" id="A0A9X1N9I4"/>
<dbReference type="Pfam" id="PF13560">
    <property type="entry name" value="HTH_31"/>
    <property type="match status" value="1"/>
</dbReference>
<gene>
    <name evidence="2" type="ORF">LR394_09050</name>
</gene>
<dbReference type="CDD" id="cd00093">
    <property type="entry name" value="HTH_XRE"/>
    <property type="match status" value="1"/>
</dbReference>
<dbReference type="RefSeq" id="WP_231440223.1">
    <property type="nucleotide sequence ID" value="NZ_JAJOMB010000004.1"/>
</dbReference>